<feature type="repeat" description="TPR" evidence="1">
    <location>
        <begin position="405"/>
        <end position="438"/>
    </location>
</feature>
<dbReference type="PANTHER" id="PTHR46575:SF1">
    <property type="entry name" value="AMYLOID PROTEIN-BINDING PROTEIN 2"/>
    <property type="match status" value="1"/>
</dbReference>
<reference evidence="2 3" key="1">
    <citation type="submission" date="2021-06" db="EMBL/GenBank/DDBJ databases">
        <title>Caerostris extrusa draft genome.</title>
        <authorList>
            <person name="Kono N."/>
            <person name="Arakawa K."/>
        </authorList>
    </citation>
    <scope>NUCLEOTIDE SEQUENCE [LARGE SCALE GENOMIC DNA]</scope>
</reference>
<proteinExistence type="predicted"/>
<keyword evidence="3" id="KW-1185">Reference proteome</keyword>
<dbReference type="InterPro" id="IPR011990">
    <property type="entry name" value="TPR-like_helical_dom_sf"/>
</dbReference>
<comment type="caution">
    <text evidence="2">The sequence shown here is derived from an EMBL/GenBank/DDBJ whole genome shotgun (WGS) entry which is preliminary data.</text>
</comment>
<dbReference type="Gene3D" id="1.25.40.10">
    <property type="entry name" value="Tetratricopeptide repeat domain"/>
    <property type="match status" value="2"/>
</dbReference>
<dbReference type="GO" id="GO:1990756">
    <property type="term" value="F:ubiquitin-like ligase-substrate adaptor activity"/>
    <property type="evidence" value="ECO:0007669"/>
    <property type="project" value="TreeGrafter"/>
</dbReference>
<sequence length="556" mass="63715">MAQSLSWMPDSLYNFSVSAVVANYSFYEKDIRILSGPVLFDILYKLYKDGLLKQLAKACENLHVFEKLLKVGDKRIYLHNSLQALMDHGQETAQKLANAYIDACLKVIVCSGSREKVVNFGFLLGRFLSDAGWFSESEKIYAFCLEMCPQKTYSTLAIFLECYTRLLHAQNMLRKFNEAGETIKEAQACIEQIKCLKLDINVANIYGEFAFYYFIQSKYKEAYSWSNAALDELKSYLSPRVLIRVLCISSKAYMMKNKLHPAEFLIKQAVEIARKTFGVHSLVYAETLLYYGDYLLHSDVINHSVIVYQKALDIHIEVLGGKNLLVAIAHEELAYATYVLDYTNRQFKNARYHIQKALTLIIEEIAIDYDDEELKNKLLYEAEDHHASALQVTKMHLGEINLQTAKHYGNLGRLYQSIGKYEKARKFILKAIKINQQIMGPNDFEASISLSHLASLYCYHMSKYEEAILLYKRAVKIGVEQFGKNFSGLEFDYKGLIRAYGTLGDLENASNMHYELSEWYNLKKRNLKKASSTSPLNIEMEIITPECISSCIASIQ</sequence>
<dbReference type="PANTHER" id="PTHR46575">
    <property type="entry name" value="AMYLOID PROTEIN-BINDING PROTEIN 2"/>
    <property type="match status" value="1"/>
</dbReference>
<evidence type="ECO:0000256" key="1">
    <source>
        <dbReference type="PROSITE-ProRule" id="PRU00339"/>
    </source>
</evidence>
<gene>
    <name evidence="2" type="primary">APPBP2</name>
    <name evidence="2" type="ORF">CEXT_9771</name>
</gene>
<name>A0AAV4TKE3_CAEEX</name>
<dbReference type="SUPFAM" id="SSF48452">
    <property type="entry name" value="TPR-like"/>
    <property type="match status" value="2"/>
</dbReference>
<keyword evidence="1" id="KW-0802">TPR repeat</keyword>
<dbReference type="InterPro" id="IPR019734">
    <property type="entry name" value="TPR_rpt"/>
</dbReference>
<dbReference type="GO" id="GO:0006886">
    <property type="term" value="P:intracellular protein transport"/>
    <property type="evidence" value="ECO:0007669"/>
    <property type="project" value="InterPro"/>
</dbReference>
<accession>A0AAV4TKE3</accession>
<dbReference type="AlphaFoldDB" id="A0AAV4TKE3"/>
<dbReference type="Pfam" id="PF13424">
    <property type="entry name" value="TPR_12"/>
    <property type="match status" value="1"/>
</dbReference>
<dbReference type="GO" id="GO:0043161">
    <property type="term" value="P:proteasome-mediated ubiquitin-dependent protein catabolic process"/>
    <property type="evidence" value="ECO:0007669"/>
    <property type="project" value="TreeGrafter"/>
</dbReference>
<dbReference type="PROSITE" id="PS50005">
    <property type="entry name" value="TPR"/>
    <property type="match status" value="1"/>
</dbReference>
<dbReference type="InterPro" id="IPR042476">
    <property type="entry name" value="APPBP2"/>
</dbReference>
<evidence type="ECO:0000313" key="3">
    <source>
        <dbReference type="Proteomes" id="UP001054945"/>
    </source>
</evidence>
<dbReference type="GO" id="GO:0031462">
    <property type="term" value="C:Cul2-RING ubiquitin ligase complex"/>
    <property type="evidence" value="ECO:0007669"/>
    <property type="project" value="TreeGrafter"/>
</dbReference>
<protein>
    <submittedName>
        <fullName evidence="2">Amyloid protein-binding protein 2</fullName>
    </submittedName>
</protein>
<evidence type="ECO:0000313" key="2">
    <source>
        <dbReference type="EMBL" id="GIY45896.1"/>
    </source>
</evidence>
<organism evidence="2 3">
    <name type="scientific">Caerostris extrusa</name>
    <name type="common">Bark spider</name>
    <name type="synonym">Caerostris bankana</name>
    <dbReference type="NCBI Taxonomy" id="172846"/>
    <lineage>
        <taxon>Eukaryota</taxon>
        <taxon>Metazoa</taxon>
        <taxon>Ecdysozoa</taxon>
        <taxon>Arthropoda</taxon>
        <taxon>Chelicerata</taxon>
        <taxon>Arachnida</taxon>
        <taxon>Araneae</taxon>
        <taxon>Araneomorphae</taxon>
        <taxon>Entelegynae</taxon>
        <taxon>Araneoidea</taxon>
        <taxon>Araneidae</taxon>
        <taxon>Caerostris</taxon>
    </lineage>
</organism>
<dbReference type="EMBL" id="BPLR01011335">
    <property type="protein sequence ID" value="GIY45896.1"/>
    <property type="molecule type" value="Genomic_DNA"/>
</dbReference>
<dbReference type="SMART" id="SM00028">
    <property type="entry name" value="TPR"/>
    <property type="match status" value="4"/>
</dbReference>
<dbReference type="Proteomes" id="UP001054945">
    <property type="component" value="Unassembled WGS sequence"/>
</dbReference>